<keyword evidence="2" id="KW-1185">Reference proteome</keyword>
<proteinExistence type="predicted"/>
<accession>A0A3P7M796</accession>
<dbReference type="AlphaFoldDB" id="A0A3P7M796"/>
<dbReference type="EMBL" id="UYRV01109544">
    <property type="protein sequence ID" value="VDN25275.1"/>
    <property type="molecule type" value="Genomic_DNA"/>
</dbReference>
<name>A0A3P7M796_CYLGO</name>
<sequence length="60" mass="7228">MSNAFIRFSRSKIPRLWKPTFLVGPKQITWTRMIKDDYLPIFHDQSRHAHMLSRHGMELC</sequence>
<evidence type="ECO:0000313" key="2">
    <source>
        <dbReference type="Proteomes" id="UP000271889"/>
    </source>
</evidence>
<dbReference type="Proteomes" id="UP000271889">
    <property type="component" value="Unassembled WGS sequence"/>
</dbReference>
<protein>
    <submittedName>
        <fullName evidence="1">Uncharacterized protein</fullName>
    </submittedName>
</protein>
<gene>
    <name evidence="1" type="ORF">CGOC_LOCUS10055</name>
</gene>
<organism evidence="1 2">
    <name type="scientific">Cylicostephanus goldi</name>
    <name type="common">Nematode worm</name>
    <dbReference type="NCBI Taxonomy" id="71465"/>
    <lineage>
        <taxon>Eukaryota</taxon>
        <taxon>Metazoa</taxon>
        <taxon>Ecdysozoa</taxon>
        <taxon>Nematoda</taxon>
        <taxon>Chromadorea</taxon>
        <taxon>Rhabditida</taxon>
        <taxon>Rhabditina</taxon>
        <taxon>Rhabditomorpha</taxon>
        <taxon>Strongyloidea</taxon>
        <taxon>Strongylidae</taxon>
        <taxon>Cylicostephanus</taxon>
    </lineage>
</organism>
<reference evidence="1 2" key="1">
    <citation type="submission" date="2018-11" db="EMBL/GenBank/DDBJ databases">
        <authorList>
            <consortium name="Pathogen Informatics"/>
        </authorList>
    </citation>
    <scope>NUCLEOTIDE SEQUENCE [LARGE SCALE GENOMIC DNA]</scope>
</reference>
<evidence type="ECO:0000313" key="1">
    <source>
        <dbReference type="EMBL" id="VDN25275.1"/>
    </source>
</evidence>